<organism evidence="1 2">
    <name type="scientific">Arsenophonus nasoniae</name>
    <name type="common">son-killer infecting Nasonia vitripennis</name>
    <dbReference type="NCBI Taxonomy" id="638"/>
    <lineage>
        <taxon>Bacteria</taxon>
        <taxon>Pseudomonadati</taxon>
        <taxon>Pseudomonadota</taxon>
        <taxon>Gammaproteobacteria</taxon>
        <taxon>Enterobacterales</taxon>
        <taxon>Morganellaceae</taxon>
        <taxon>Arsenophonus</taxon>
    </lineage>
</organism>
<sequence length="160" mass="18846">MAGEDTIILNNGYANGGEEQDTYVIERYNPHEYKKNLLWNQSHYLWDADNQEWNYIDEDKKEFNVVVTIDEQQFKDKSIVNLNYKLDEIKNLKLVGNDIHIHFSIVDSQFTTDKDNNIKLILKNAYKNMDNEGLIVNHEYILQTIDGFLLSMDPSQKIKK</sequence>
<dbReference type="Proteomes" id="UP001177597">
    <property type="component" value="Chromosome"/>
</dbReference>
<protein>
    <submittedName>
        <fullName evidence="1">Uncharacterized protein</fullName>
    </submittedName>
</protein>
<dbReference type="AlphaFoldDB" id="A0AA95GG27"/>
<accession>A0AA95GG27</accession>
<name>A0AA95GG27_9GAMM</name>
<proteinExistence type="predicted"/>
<evidence type="ECO:0000313" key="2">
    <source>
        <dbReference type="Proteomes" id="UP001177597"/>
    </source>
</evidence>
<reference evidence="1" key="1">
    <citation type="submission" date="2023-04" db="EMBL/GenBank/DDBJ databases">
        <title>Genome dynamics across the evolutionary transition to endosymbiosis.</title>
        <authorList>
            <person name="Siozios S."/>
            <person name="Nadal-Jimenez P."/>
            <person name="Azagi T."/>
            <person name="Sprong H."/>
            <person name="Frost C.L."/>
            <person name="Parratt S.R."/>
            <person name="Taylor G."/>
            <person name="Brettell L."/>
            <person name="Lew K.C."/>
            <person name="Croft L."/>
            <person name="King K.C."/>
            <person name="Brockhurst M.A."/>
            <person name="Hypsa V."/>
            <person name="Novakova E."/>
            <person name="Darby A.C."/>
            <person name="Hurst G.D.D."/>
        </authorList>
    </citation>
    <scope>NUCLEOTIDE SEQUENCE</scope>
    <source>
        <strain evidence="1">AIh</strain>
    </source>
</reference>
<gene>
    <name evidence="1" type="ORF">QE207_08750</name>
</gene>
<dbReference type="EMBL" id="CP123498">
    <property type="protein sequence ID" value="WGL96605.1"/>
    <property type="molecule type" value="Genomic_DNA"/>
</dbReference>
<dbReference type="RefSeq" id="WP_280630064.1">
    <property type="nucleotide sequence ID" value="NZ_CP123498.1"/>
</dbReference>
<evidence type="ECO:0000313" key="1">
    <source>
        <dbReference type="EMBL" id="WGL96605.1"/>
    </source>
</evidence>